<dbReference type="Proteomes" id="UP000095286">
    <property type="component" value="Unplaced"/>
</dbReference>
<protein>
    <submittedName>
        <fullName evidence="2">DUF1768 domain-containing protein</fullName>
    </submittedName>
</protein>
<evidence type="ECO:0000313" key="1">
    <source>
        <dbReference type="Proteomes" id="UP000095286"/>
    </source>
</evidence>
<organism evidence="1 2">
    <name type="scientific">Rhabditophanes sp. KR3021</name>
    <dbReference type="NCBI Taxonomy" id="114890"/>
    <lineage>
        <taxon>Eukaryota</taxon>
        <taxon>Metazoa</taxon>
        <taxon>Ecdysozoa</taxon>
        <taxon>Nematoda</taxon>
        <taxon>Chromadorea</taxon>
        <taxon>Rhabditida</taxon>
        <taxon>Tylenchina</taxon>
        <taxon>Panagrolaimomorpha</taxon>
        <taxon>Strongyloidoidea</taxon>
        <taxon>Alloionematidae</taxon>
        <taxon>Rhabditophanes</taxon>
    </lineage>
</organism>
<sequence>MDPKTPDEPKEIRKRIIYDISHNLTTPTEPIKKIRKRSISNDNLFTKNKPIKLSTRKCVISSGNSSTANESIKKTRKRAPSNDSDNLSKDDVKPNQKTSTAAKPEVKINIERNEQGESFVCFYSKNSVFSNHYPCSFTVDDIQFNCSEQYFIYGKAITFKDKKMAKDILMENDPVKQKRLGRKVKDFDKVVWDKEGYNCMKRGLKAKFSQNKDLEEILLSTKDAFIVECAARDRLWGIGCGISNPDRLNRKAWKGQNLLGKVLMEVRSSLSKQK</sequence>
<proteinExistence type="predicted"/>
<name>A0AC35U8R3_9BILA</name>
<dbReference type="WBParaSite" id="RSKR_0000884400.1">
    <property type="protein sequence ID" value="RSKR_0000884400.1"/>
    <property type="gene ID" value="RSKR_0000884400"/>
</dbReference>
<reference evidence="2" key="1">
    <citation type="submission" date="2016-11" db="UniProtKB">
        <authorList>
            <consortium name="WormBaseParasite"/>
        </authorList>
    </citation>
    <scope>IDENTIFICATION</scope>
    <source>
        <strain evidence="2">KR3021</strain>
    </source>
</reference>
<evidence type="ECO:0000313" key="2">
    <source>
        <dbReference type="WBParaSite" id="RSKR_0000884400.1"/>
    </source>
</evidence>
<accession>A0AC35U8R3</accession>